<keyword evidence="12" id="KW-1185">Reference proteome</keyword>
<evidence type="ECO:0000256" key="7">
    <source>
        <dbReference type="ARBA" id="ARBA00023136"/>
    </source>
</evidence>
<evidence type="ECO:0000256" key="3">
    <source>
        <dbReference type="ARBA" id="ARBA00022475"/>
    </source>
</evidence>
<dbReference type="PIRSF" id="PIRSF016636">
    <property type="entry name" value="AlgI_DltB"/>
    <property type="match status" value="1"/>
</dbReference>
<reference evidence="11 12" key="1">
    <citation type="submission" date="2012-09" db="EMBL/GenBank/DDBJ databases">
        <title>Genome Sequence of Bacillus sp. DW5-4.</title>
        <authorList>
            <person name="Lai Q."/>
            <person name="Liu Y."/>
            <person name="Shao Z."/>
        </authorList>
    </citation>
    <scope>NUCLEOTIDE SEQUENCE [LARGE SCALE GENOMIC DNA]</scope>
    <source>
        <strain evidence="11 12">DW5-4</strain>
    </source>
</reference>
<dbReference type="GO" id="GO:0005886">
    <property type="term" value="C:plasma membrane"/>
    <property type="evidence" value="ECO:0007669"/>
    <property type="project" value="UniProtKB-SubCell"/>
</dbReference>
<organism evidence="11 12">
    <name type="scientific">Bacillus zhangzhouensis</name>
    <dbReference type="NCBI Taxonomy" id="1178540"/>
    <lineage>
        <taxon>Bacteria</taxon>
        <taxon>Bacillati</taxon>
        <taxon>Bacillota</taxon>
        <taxon>Bacilli</taxon>
        <taxon>Bacillales</taxon>
        <taxon>Bacillaceae</taxon>
        <taxon>Bacillus</taxon>
    </lineage>
</organism>
<feature type="transmembrane region" description="Helical" evidence="10">
    <location>
        <begin position="83"/>
        <end position="104"/>
    </location>
</feature>
<feature type="transmembrane region" description="Helical" evidence="10">
    <location>
        <begin position="116"/>
        <end position="134"/>
    </location>
</feature>
<evidence type="ECO:0000256" key="4">
    <source>
        <dbReference type="ARBA" id="ARBA00022679"/>
    </source>
</evidence>
<dbReference type="OrthoDB" id="9805788at2"/>
<evidence type="ECO:0000313" key="12">
    <source>
        <dbReference type="Proteomes" id="UP000028091"/>
    </source>
</evidence>
<dbReference type="UniPathway" id="UPA00556"/>
<dbReference type="PANTHER" id="PTHR13285">
    <property type="entry name" value="ACYLTRANSFERASE"/>
    <property type="match status" value="1"/>
</dbReference>
<protein>
    <recommendedName>
        <fullName evidence="9">Teichoic acid D-alanyltransferase</fullName>
        <ecNumber evidence="9">2.3.1.-</ecNumber>
    </recommendedName>
</protein>
<accession>A0A081LB45</accession>
<dbReference type="RefSeq" id="WP_034321158.1">
    <property type="nucleotide sequence ID" value="NZ_JBCMYH010000010.1"/>
</dbReference>
<dbReference type="AlphaFoldDB" id="A0A081LB45"/>
<feature type="transmembrane region" description="Helical" evidence="10">
    <location>
        <begin position="32"/>
        <end position="47"/>
    </location>
</feature>
<dbReference type="PIRSF" id="PIRSF500216">
    <property type="entry name" value="DltB"/>
    <property type="match status" value="1"/>
</dbReference>
<name>A0A081LB45_9BACI</name>
<comment type="similarity">
    <text evidence="2 9">Belongs to the membrane-bound acyltransferase family.</text>
</comment>
<keyword evidence="4 9" id="KW-0808">Transferase</keyword>
<evidence type="ECO:0000256" key="1">
    <source>
        <dbReference type="ARBA" id="ARBA00004651"/>
    </source>
</evidence>
<dbReference type="InterPro" id="IPR051085">
    <property type="entry name" value="MB_O-acyltransferase"/>
</dbReference>
<keyword evidence="7 9" id="KW-0472">Membrane</keyword>
<feature type="transmembrane region" description="Helical" evidence="10">
    <location>
        <begin position="277"/>
        <end position="299"/>
    </location>
</feature>
<keyword evidence="6 10" id="KW-1133">Transmembrane helix</keyword>
<dbReference type="Proteomes" id="UP000028091">
    <property type="component" value="Unassembled WGS sequence"/>
</dbReference>
<evidence type="ECO:0000256" key="6">
    <source>
        <dbReference type="ARBA" id="ARBA00022989"/>
    </source>
</evidence>
<keyword evidence="5 10" id="KW-0812">Transmembrane</keyword>
<dbReference type="Pfam" id="PF03062">
    <property type="entry name" value="MBOAT"/>
    <property type="match status" value="1"/>
</dbReference>
<comment type="pathway">
    <text evidence="9">Cell wall biogenesis; lipoteichoic acid biosynthesis.</text>
</comment>
<dbReference type="InterPro" id="IPR004299">
    <property type="entry name" value="MBOAT_fam"/>
</dbReference>
<dbReference type="NCBIfam" id="TIGR04091">
    <property type="entry name" value="LTA_dltB"/>
    <property type="match status" value="1"/>
</dbReference>
<evidence type="ECO:0000313" key="11">
    <source>
        <dbReference type="EMBL" id="KEP26471.1"/>
    </source>
</evidence>
<comment type="subcellular location">
    <subcellularLocation>
        <location evidence="1">Cell membrane</location>
        <topology evidence="1">Multi-pass membrane protein</topology>
    </subcellularLocation>
</comment>
<gene>
    <name evidence="11" type="ORF">BA70_19410</name>
</gene>
<dbReference type="InterPro" id="IPR024194">
    <property type="entry name" value="Ac/AlaTfrase_AlgI/DltB"/>
</dbReference>
<evidence type="ECO:0000256" key="5">
    <source>
        <dbReference type="ARBA" id="ARBA00022692"/>
    </source>
</evidence>
<comment type="caution">
    <text evidence="11">The sequence shown here is derived from an EMBL/GenBank/DDBJ whole genome shotgun (WGS) entry which is preliminary data.</text>
</comment>
<dbReference type="EMBL" id="JOTP01000009">
    <property type="protein sequence ID" value="KEP26471.1"/>
    <property type="molecule type" value="Genomic_DNA"/>
</dbReference>
<feature type="transmembrane region" description="Helical" evidence="10">
    <location>
        <begin position="235"/>
        <end position="257"/>
    </location>
</feature>
<feature type="transmembrane region" description="Helical" evidence="10">
    <location>
        <begin position="53"/>
        <end position="71"/>
    </location>
</feature>
<feature type="transmembrane region" description="Helical" evidence="10">
    <location>
        <begin position="195"/>
        <end position="214"/>
    </location>
</feature>
<keyword evidence="8 9" id="KW-0012">Acyltransferase</keyword>
<evidence type="ECO:0000256" key="9">
    <source>
        <dbReference type="PIRNR" id="PIRNR016636"/>
    </source>
</evidence>
<comment type="function">
    <text evidence="9">O-acyltransferase that catalyzes D-alanylation of both teichoic acid and lipoteichoic acid (LTA). D-alanylation of LTA plays an important role in modulating the properties of the cell wall in Gram-positive bacteria, influencing the net charge of the cell wall. Catalyzes D-alanylation from DltC carrier protein.</text>
</comment>
<feature type="transmembrane region" description="Helical" evidence="10">
    <location>
        <begin position="146"/>
        <end position="165"/>
    </location>
</feature>
<evidence type="ECO:0000256" key="2">
    <source>
        <dbReference type="ARBA" id="ARBA00010323"/>
    </source>
</evidence>
<dbReference type="EC" id="2.3.1.-" evidence="9"/>
<dbReference type="GO" id="GO:0070395">
    <property type="term" value="P:lipoteichoic acid biosynthetic process"/>
    <property type="evidence" value="ECO:0007669"/>
    <property type="project" value="UniProtKB-UniRule"/>
</dbReference>
<dbReference type="eggNOG" id="COG1696">
    <property type="taxonomic scope" value="Bacteria"/>
</dbReference>
<feature type="transmembrane region" description="Helical" evidence="10">
    <location>
        <begin position="367"/>
        <end position="387"/>
    </location>
</feature>
<sequence length="394" mass="46477">MIPFSSFFFFILIGILLLPTIILGLRGKRMQGYNMFATVVALALIFSKDAHGALLLFLFTVWQVLIIRLYLAYRLKANQASVFYIAVVASILPLVLSKILPFFLTHQPHHPPPMNWLSFLGISYLTFKGVQLIIETRDGLIKKKIPIHRLVYFIVFFPTISSGPIDRYRRFEKDMDTPPEKEAYSDLLYAGIHKIFIGFLYKFIIGYLIHTYILMNIHHISSSHFVQQLTYMYAYSMYLFFDFAGYTAFAVGVSYIMGIKSPENFNKPFISRNIKDFWNRWHMSLSFWFRDYVFMRFVFFMTKKKWIKNRMAVSNIGYFVLFLLMGAWHGLALQYIIYGLYHAVVMSGYNLFEKWNKKHKWWPDNKVTMVVSIIITFHVICFGFYIFSGKPFHH</sequence>
<dbReference type="PANTHER" id="PTHR13285:SF23">
    <property type="entry name" value="TEICHOIC ACID D-ALANYLTRANSFERASE"/>
    <property type="match status" value="1"/>
</dbReference>
<evidence type="ECO:0000256" key="10">
    <source>
        <dbReference type="SAM" id="Phobius"/>
    </source>
</evidence>
<feature type="transmembrane region" description="Helical" evidence="10">
    <location>
        <begin position="311"/>
        <end position="329"/>
    </location>
</feature>
<feature type="transmembrane region" description="Helical" evidence="10">
    <location>
        <begin position="6"/>
        <end position="25"/>
    </location>
</feature>
<dbReference type="InterPro" id="IPR024024">
    <property type="entry name" value="DltB"/>
</dbReference>
<keyword evidence="3 9" id="KW-1003">Cell membrane</keyword>
<evidence type="ECO:0000256" key="8">
    <source>
        <dbReference type="ARBA" id="ARBA00023315"/>
    </source>
</evidence>
<dbReference type="GO" id="GO:0016746">
    <property type="term" value="F:acyltransferase activity"/>
    <property type="evidence" value="ECO:0007669"/>
    <property type="project" value="UniProtKB-KW"/>
</dbReference>
<proteinExistence type="inferred from homology"/>